<dbReference type="EMBL" id="DF238801">
    <property type="protein sequence ID" value="GAC96484.1"/>
    <property type="molecule type" value="Genomic_DNA"/>
</dbReference>
<name>R9P594_PSEHS</name>
<sequence length="251" mass="27191">MPVAAVGLLVVLSVESFKASSRFFNKRRSKKHGFASLRTDSLGRPISEDGKLLSKNEARALAAHNKEIQRIRTAEREWRAKGERLPAYAETDNEAIIASLRRPSTAPASGRSSTSAIREISEATLPSTSATNVPPTTAAAASTSNESAARPRAMSTASAPLLSTTRSQRETGNDDLAVSTFQALDDGAFAIRRRTHTLVLPTIISTNETPEIEDIFQHDGQDWRRSTWEAPPLYDRSQALLVPAASQAAQP</sequence>
<dbReference type="OrthoDB" id="2552173at2759"/>
<organism evidence="2 3">
    <name type="scientific">Pseudozyma hubeiensis (strain SY62)</name>
    <name type="common">Yeast</name>
    <dbReference type="NCBI Taxonomy" id="1305764"/>
    <lineage>
        <taxon>Eukaryota</taxon>
        <taxon>Fungi</taxon>
        <taxon>Dikarya</taxon>
        <taxon>Basidiomycota</taxon>
        <taxon>Ustilaginomycotina</taxon>
        <taxon>Ustilaginomycetes</taxon>
        <taxon>Ustilaginales</taxon>
        <taxon>Ustilaginaceae</taxon>
        <taxon>Pseudozyma</taxon>
    </lineage>
</organism>
<dbReference type="eggNOG" id="ENOG502RDBV">
    <property type="taxonomic scope" value="Eukaryota"/>
</dbReference>
<keyword evidence="3" id="KW-1185">Reference proteome</keyword>
<accession>R9P594</accession>
<feature type="compositionally biased region" description="Polar residues" evidence="1">
    <location>
        <begin position="155"/>
        <end position="166"/>
    </location>
</feature>
<reference evidence="3" key="1">
    <citation type="journal article" date="2013" name="Genome Announc.">
        <title>Draft genome sequence of the basidiomycetous yeast-like fungus Pseudozyma hubeiensis SY62, which produces an abundant amount of the biosurfactant mannosylerythritol lipids.</title>
        <authorList>
            <person name="Konishi M."/>
            <person name="Hatada Y."/>
            <person name="Horiuchi J."/>
        </authorList>
    </citation>
    <scope>NUCLEOTIDE SEQUENCE [LARGE SCALE GENOMIC DNA]</scope>
    <source>
        <strain evidence="3">SY62</strain>
    </source>
</reference>
<evidence type="ECO:0000313" key="3">
    <source>
        <dbReference type="Proteomes" id="UP000014071"/>
    </source>
</evidence>
<feature type="region of interest" description="Disordered" evidence="1">
    <location>
        <begin position="123"/>
        <end position="173"/>
    </location>
</feature>
<evidence type="ECO:0000313" key="2">
    <source>
        <dbReference type="EMBL" id="GAC96484.1"/>
    </source>
</evidence>
<dbReference type="Proteomes" id="UP000014071">
    <property type="component" value="Unassembled WGS sequence"/>
</dbReference>
<dbReference type="AlphaFoldDB" id="R9P594"/>
<protein>
    <submittedName>
        <fullName evidence="2">Uncharacterized protein</fullName>
    </submittedName>
</protein>
<evidence type="ECO:0000256" key="1">
    <source>
        <dbReference type="SAM" id="MobiDB-lite"/>
    </source>
</evidence>
<dbReference type="GeneID" id="24109350"/>
<dbReference type="RefSeq" id="XP_012190071.1">
    <property type="nucleotide sequence ID" value="XM_012334681.1"/>
</dbReference>
<feature type="compositionally biased region" description="Low complexity" evidence="1">
    <location>
        <begin position="126"/>
        <end position="148"/>
    </location>
</feature>
<dbReference type="HOGENOM" id="CLU_1195644_0_0_1"/>
<proteinExistence type="predicted"/>
<gene>
    <name evidence="2" type="ORF">PHSY_004064</name>
</gene>